<evidence type="ECO:0000256" key="1">
    <source>
        <dbReference type="SAM" id="MobiDB-lite"/>
    </source>
</evidence>
<sequence>MRYWNHHGMNGWGFGLMTVGLLLVLALLIVCGLALFRHLDRLPQQRPGSWPPPTAAPDPEQVLAERYARGEIDTDEYRHRLETQRQGRRPDSG</sequence>
<name>A0AB33K3I8_9ACTN</name>
<dbReference type="InterPro" id="IPR018649">
    <property type="entry name" value="SHOCT"/>
</dbReference>
<reference evidence="4" key="1">
    <citation type="submission" date="2024-07" db="EMBL/GenBank/DDBJ databases">
        <title>Complete genome sequences of cellulolytic bacteria, Kitasatospora sp. CMC57 and Streptomyces sp. CMC78, isolated from Japanese agricultural soil.</title>
        <authorList>
            <person name="Hashimoto T."/>
            <person name="Ito M."/>
            <person name="Iwamoto M."/>
            <person name="Fukahori D."/>
            <person name="Shoda T."/>
            <person name="Sakoda M."/>
            <person name="Morohoshi T."/>
            <person name="Mitsuboshi M."/>
            <person name="Nishizawa T."/>
        </authorList>
    </citation>
    <scope>NUCLEOTIDE SEQUENCE</scope>
    <source>
        <strain evidence="4">CMC57</strain>
    </source>
</reference>
<keyword evidence="2" id="KW-0472">Membrane</keyword>
<dbReference type="InterPro" id="IPR033788">
    <property type="entry name" value="VbhA-like"/>
</dbReference>
<feature type="domain" description="SHOCT" evidence="3">
    <location>
        <begin position="58"/>
        <end position="81"/>
    </location>
</feature>
<keyword evidence="2" id="KW-0812">Transmembrane</keyword>
<evidence type="ECO:0000313" key="4">
    <source>
        <dbReference type="EMBL" id="BFP49351.1"/>
    </source>
</evidence>
<proteinExistence type="predicted"/>
<feature type="region of interest" description="Disordered" evidence="1">
    <location>
        <begin position="71"/>
        <end position="93"/>
    </location>
</feature>
<organism evidence="4">
    <name type="scientific">Kitasatospora sp. CMC57</name>
    <dbReference type="NCBI Taxonomy" id="3231513"/>
    <lineage>
        <taxon>Bacteria</taxon>
        <taxon>Bacillati</taxon>
        <taxon>Actinomycetota</taxon>
        <taxon>Actinomycetes</taxon>
        <taxon>Kitasatosporales</taxon>
        <taxon>Streptomycetaceae</taxon>
        <taxon>Kitasatospora</taxon>
    </lineage>
</organism>
<evidence type="ECO:0000259" key="3">
    <source>
        <dbReference type="Pfam" id="PF09851"/>
    </source>
</evidence>
<dbReference type="RefSeq" id="WP_407991470.1">
    <property type="nucleotide sequence ID" value="NZ_AP035881.2"/>
</dbReference>
<protein>
    <recommendedName>
        <fullName evidence="3">SHOCT domain-containing protein</fullName>
    </recommendedName>
</protein>
<dbReference type="Pfam" id="PF09851">
    <property type="entry name" value="SHOCT"/>
    <property type="match status" value="1"/>
</dbReference>
<dbReference type="EMBL" id="AP035881">
    <property type="protein sequence ID" value="BFP49351.1"/>
    <property type="molecule type" value="Genomic_DNA"/>
</dbReference>
<dbReference type="AlphaFoldDB" id="A0AB33K3I8"/>
<dbReference type="CDD" id="cd11586">
    <property type="entry name" value="VbhA_like"/>
    <property type="match status" value="1"/>
</dbReference>
<keyword evidence="2" id="KW-1133">Transmembrane helix</keyword>
<gene>
    <name evidence="4" type="ORF">KCMC57_57190</name>
</gene>
<evidence type="ECO:0000256" key="2">
    <source>
        <dbReference type="SAM" id="Phobius"/>
    </source>
</evidence>
<feature type="transmembrane region" description="Helical" evidence="2">
    <location>
        <begin position="12"/>
        <end position="36"/>
    </location>
</feature>
<accession>A0AB33K3I8</accession>